<dbReference type="PANTHER" id="PTHR42057:SF2">
    <property type="entry name" value="F-BOX DOMAIN PROTEIN (AFU_ORTHOLOGUE AFUA_4G00200)-RELATED"/>
    <property type="match status" value="1"/>
</dbReference>
<dbReference type="OrthoDB" id="2858653at2759"/>
<dbReference type="InParanoid" id="A0A067PV25"/>
<dbReference type="HOGENOM" id="CLU_052543_1_0_1"/>
<accession>A0A067PV25</accession>
<sequence>MITDLPVELVHKIVRSAAPTTMATIRLCNKTLRNLASPLLFRTFHLTFSRNTGEALGCLADSTTLAKFVREIVLADDEMEDHLALEDIGILFEDLGSKMHKFTNLINLCITFTSLYESPPIGPTGSGQEAFQRRVLSFIDATKPLPSLQALTIKNLCPFDSPYSSFCREFSQGRPDHFSSLTSLSITVLSADGPEIVDDEAFGFIFFWEAIFQKLVLPAPAHSNLTSLTLRSDQLIGYLPNISFPVATAYPQLESITLQMFVFGGLTNAEHFILVHSATLKRLELQACSIVFEDGDSDDEELEPERFWSDIFAKLAEECTELVEVVMKRGESISEGTQDIPGGRFGYSVFSEYNGYRTVERMMDGEEGDEEALDTLLAVVADRQ</sequence>
<proteinExistence type="predicted"/>
<dbReference type="InterPro" id="IPR001810">
    <property type="entry name" value="F-box_dom"/>
</dbReference>
<name>A0A067PV25_9AGAM</name>
<dbReference type="Proteomes" id="UP000027265">
    <property type="component" value="Unassembled WGS sequence"/>
</dbReference>
<reference evidence="3" key="1">
    <citation type="journal article" date="2014" name="Proc. Natl. Acad. Sci. U.S.A.">
        <title>Extensive sampling of basidiomycete genomes demonstrates inadequacy of the white-rot/brown-rot paradigm for wood decay fungi.</title>
        <authorList>
            <person name="Riley R."/>
            <person name="Salamov A.A."/>
            <person name="Brown D.W."/>
            <person name="Nagy L.G."/>
            <person name="Floudas D."/>
            <person name="Held B.W."/>
            <person name="Levasseur A."/>
            <person name="Lombard V."/>
            <person name="Morin E."/>
            <person name="Otillar R."/>
            <person name="Lindquist E.A."/>
            <person name="Sun H."/>
            <person name="LaButti K.M."/>
            <person name="Schmutz J."/>
            <person name="Jabbour D."/>
            <person name="Luo H."/>
            <person name="Baker S.E."/>
            <person name="Pisabarro A.G."/>
            <person name="Walton J.D."/>
            <person name="Blanchette R.A."/>
            <person name="Henrissat B."/>
            <person name="Martin F."/>
            <person name="Cullen D."/>
            <person name="Hibbett D.S."/>
            <person name="Grigoriev I.V."/>
        </authorList>
    </citation>
    <scope>NUCLEOTIDE SEQUENCE [LARGE SCALE GENOMIC DNA]</scope>
    <source>
        <strain evidence="3">MUCL 33604</strain>
    </source>
</reference>
<keyword evidence="3" id="KW-1185">Reference proteome</keyword>
<protein>
    <recommendedName>
        <fullName evidence="1">F-box domain-containing protein</fullName>
    </recommendedName>
</protein>
<dbReference type="AlphaFoldDB" id="A0A067PV25"/>
<dbReference type="PROSITE" id="PS50181">
    <property type="entry name" value="FBOX"/>
    <property type="match status" value="1"/>
</dbReference>
<evidence type="ECO:0000313" key="3">
    <source>
        <dbReference type="Proteomes" id="UP000027265"/>
    </source>
</evidence>
<gene>
    <name evidence="2" type="ORF">JAAARDRAFT_37648</name>
</gene>
<dbReference type="EMBL" id="KL197726">
    <property type="protein sequence ID" value="KDQ55132.1"/>
    <property type="molecule type" value="Genomic_DNA"/>
</dbReference>
<evidence type="ECO:0000313" key="2">
    <source>
        <dbReference type="EMBL" id="KDQ55132.1"/>
    </source>
</evidence>
<feature type="domain" description="F-box" evidence="1">
    <location>
        <begin position="1"/>
        <end position="44"/>
    </location>
</feature>
<organism evidence="2 3">
    <name type="scientific">Jaapia argillacea MUCL 33604</name>
    <dbReference type="NCBI Taxonomy" id="933084"/>
    <lineage>
        <taxon>Eukaryota</taxon>
        <taxon>Fungi</taxon>
        <taxon>Dikarya</taxon>
        <taxon>Basidiomycota</taxon>
        <taxon>Agaricomycotina</taxon>
        <taxon>Agaricomycetes</taxon>
        <taxon>Agaricomycetidae</taxon>
        <taxon>Jaapiales</taxon>
        <taxon>Jaapiaceae</taxon>
        <taxon>Jaapia</taxon>
    </lineage>
</organism>
<dbReference type="PANTHER" id="PTHR42057">
    <property type="entry name" value="F-BOX DOMAIN PROTEIN (AFU_ORTHOLOGUE AFUA_4G00200)"/>
    <property type="match status" value="1"/>
</dbReference>
<evidence type="ECO:0000259" key="1">
    <source>
        <dbReference type="PROSITE" id="PS50181"/>
    </source>
</evidence>